<accession>B0D2U3</accession>
<reference evidence="1 2" key="1">
    <citation type="journal article" date="2008" name="Nature">
        <title>The genome of Laccaria bicolor provides insights into mycorrhizal symbiosis.</title>
        <authorList>
            <person name="Martin F."/>
            <person name="Aerts A."/>
            <person name="Ahren D."/>
            <person name="Brun A."/>
            <person name="Danchin E.G.J."/>
            <person name="Duchaussoy F."/>
            <person name="Gibon J."/>
            <person name="Kohler A."/>
            <person name="Lindquist E."/>
            <person name="Pereda V."/>
            <person name="Salamov A."/>
            <person name="Shapiro H.J."/>
            <person name="Wuyts J."/>
            <person name="Blaudez D."/>
            <person name="Buee M."/>
            <person name="Brokstein P."/>
            <person name="Canbaeck B."/>
            <person name="Cohen D."/>
            <person name="Courty P.E."/>
            <person name="Coutinho P.M."/>
            <person name="Delaruelle C."/>
            <person name="Detter J.C."/>
            <person name="Deveau A."/>
            <person name="DiFazio S."/>
            <person name="Duplessis S."/>
            <person name="Fraissinet-Tachet L."/>
            <person name="Lucic E."/>
            <person name="Frey-Klett P."/>
            <person name="Fourrey C."/>
            <person name="Feussner I."/>
            <person name="Gay G."/>
            <person name="Grimwood J."/>
            <person name="Hoegger P.J."/>
            <person name="Jain P."/>
            <person name="Kilaru S."/>
            <person name="Labbe J."/>
            <person name="Lin Y.C."/>
            <person name="Legue V."/>
            <person name="Le Tacon F."/>
            <person name="Marmeisse R."/>
            <person name="Melayah D."/>
            <person name="Montanini B."/>
            <person name="Muratet M."/>
            <person name="Nehls U."/>
            <person name="Niculita-Hirzel H."/>
            <person name="Oudot-Le Secq M.P."/>
            <person name="Peter M."/>
            <person name="Quesneville H."/>
            <person name="Rajashekar B."/>
            <person name="Reich M."/>
            <person name="Rouhier N."/>
            <person name="Schmutz J."/>
            <person name="Yin T."/>
            <person name="Chalot M."/>
            <person name="Henrissat B."/>
            <person name="Kuees U."/>
            <person name="Lucas S."/>
            <person name="Van de Peer Y."/>
            <person name="Podila G.K."/>
            <person name="Polle A."/>
            <person name="Pukkila P.J."/>
            <person name="Richardson P.M."/>
            <person name="Rouze P."/>
            <person name="Sanders I.R."/>
            <person name="Stajich J.E."/>
            <person name="Tunlid A."/>
            <person name="Tuskan G."/>
            <person name="Grigoriev I.V."/>
        </authorList>
    </citation>
    <scope>NUCLEOTIDE SEQUENCE [LARGE SCALE GENOMIC DNA]</scope>
    <source>
        <strain evidence="2">S238N-H82 / ATCC MYA-4686</strain>
    </source>
</reference>
<protein>
    <submittedName>
        <fullName evidence="1">Predicted protein</fullName>
    </submittedName>
</protein>
<dbReference type="KEGG" id="lbc:LACBIDRAFT_315645"/>
<proteinExistence type="predicted"/>
<dbReference type="GeneID" id="6073807"/>
<name>B0D2U3_LACBS</name>
<dbReference type="AlphaFoldDB" id="B0D2U3"/>
<organism evidence="2">
    <name type="scientific">Laccaria bicolor (strain S238N-H82 / ATCC MYA-4686)</name>
    <name type="common">Bicoloured deceiver</name>
    <name type="synonym">Laccaria laccata var. bicolor</name>
    <dbReference type="NCBI Taxonomy" id="486041"/>
    <lineage>
        <taxon>Eukaryota</taxon>
        <taxon>Fungi</taxon>
        <taxon>Dikarya</taxon>
        <taxon>Basidiomycota</taxon>
        <taxon>Agaricomycotina</taxon>
        <taxon>Agaricomycetes</taxon>
        <taxon>Agaricomycetidae</taxon>
        <taxon>Agaricales</taxon>
        <taxon>Agaricineae</taxon>
        <taxon>Hydnangiaceae</taxon>
        <taxon>Laccaria</taxon>
    </lineage>
</organism>
<sequence>MGQEWDSSDFVNVIINQNIFVPLRSTLVLDMTYLDLSLPSVSKRDLYIGFIGAHQAS</sequence>
<evidence type="ECO:0000313" key="2">
    <source>
        <dbReference type="Proteomes" id="UP000001194"/>
    </source>
</evidence>
<evidence type="ECO:0000313" key="1">
    <source>
        <dbReference type="EMBL" id="EDR10812.1"/>
    </source>
</evidence>
<keyword evidence="2" id="KW-1185">Reference proteome</keyword>
<gene>
    <name evidence="1" type="ORF">LACBIDRAFT_315645</name>
</gene>
<dbReference type="Proteomes" id="UP000001194">
    <property type="component" value="Unassembled WGS sequence"/>
</dbReference>
<dbReference type="InParanoid" id="B0D2U3"/>
<dbReference type="RefSeq" id="XP_001878113.1">
    <property type="nucleotide sequence ID" value="XM_001878078.1"/>
</dbReference>
<dbReference type="EMBL" id="DS547096">
    <property type="protein sequence ID" value="EDR10812.1"/>
    <property type="molecule type" value="Genomic_DNA"/>
</dbReference>
<dbReference type="HOGENOM" id="CLU_2996856_0_0_1"/>